<dbReference type="Proteomes" id="UP000799757">
    <property type="component" value="Unassembled WGS sequence"/>
</dbReference>
<organism evidence="2 3">
    <name type="scientific">Melanomma pulvis-pyrius CBS 109.77</name>
    <dbReference type="NCBI Taxonomy" id="1314802"/>
    <lineage>
        <taxon>Eukaryota</taxon>
        <taxon>Fungi</taxon>
        <taxon>Dikarya</taxon>
        <taxon>Ascomycota</taxon>
        <taxon>Pezizomycotina</taxon>
        <taxon>Dothideomycetes</taxon>
        <taxon>Pleosporomycetidae</taxon>
        <taxon>Pleosporales</taxon>
        <taxon>Melanommataceae</taxon>
        <taxon>Melanomma</taxon>
    </lineage>
</organism>
<accession>A0A6A6X700</accession>
<evidence type="ECO:0000313" key="3">
    <source>
        <dbReference type="Proteomes" id="UP000799757"/>
    </source>
</evidence>
<dbReference type="EMBL" id="MU001996">
    <property type="protein sequence ID" value="KAF2791893.1"/>
    <property type="molecule type" value="Genomic_DNA"/>
</dbReference>
<reference evidence="2" key="1">
    <citation type="journal article" date="2020" name="Stud. Mycol.">
        <title>101 Dothideomycetes genomes: a test case for predicting lifestyles and emergence of pathogens.</title>
        <authorList>
            <person name="Haridas S."/>
            <person name="Albert R."/>
            <person name="Binder M."/>
            <person name="Bloem J."/>
            <person name="Labutti K."/>
            <person name="Salamov A."/>
            <person name="Andreopoulos B."/>
            <person name="Baker S."/>
            <person name="Barry K."/>
            <person name="Bills G."/>
            <person name="Bluhm B."/>
            <person name="Cannon C."/>
            <person name="Castanera R."/>
            <person name="Culley D."/>
            <person name="Daum C."/>
            <person name="Ezra D."/>
            <person name="Gonzalez J."/>
            <person name="Henrissat B."/>
            <person name="Kuo A."/>
            <person name="Liang C."/>
            <person name="Lipzen A."/>
            <person name="Lutzoni F."/>
            <person name="Magnuson J."/>
            <person name="Mondo S."/>
            <person name="Nolan M."/>
            <person name="Ohm R."/>
            <person name="Pangilinan J."/>
            <person name="Park H.-J."/>
            <person name="Ramirez L."/>
            <person name="Alfaro M."/>
            <person name="Sun H."/>
            <person name="Tritt A."/>
            <person name="Yoshinaga Y."/>
            <person name="Zwiers L.-H."/>
            <person name="Turgeon B."/>
            <person name="Goodwin S."/>
            <person name="Spatafora J."/>
            <person name="Crous P."/>
            <person name="Grigoriev I."/>
        </authorList>
    </citation>
    <scope>NUCLEOTIDE SEQUENCE</scope>
    <source>
        <strain evidence="2">CBS 109.77</strain>
    </source>
</reference>
<evidence type="ECO:0000256" key="1">
    <source>
        <dbReference type="SAM" id="SignalP"/>
    </source>
</evidence>
<protein>
    <recommendedName>
        <fullName evidence="4">Carbohydrate-binding module family 19 domain-containing protein</fullName>
    </recommendedName>
</protein>
<gene>
    <name evidence="2" type="ORF">K505DRAFT_326519</name>
</gene>
<feature type="signal peptide" evidence="1">
    <location>
        <begin position="1"/>
        <end position="16"/>
    </location>
</feature>
<keyword evidence="3" id="KW-1185">Reference proteome</keyword>
<evidence type="ECO:0000313" key="2">
    <source>
        <dbReference type="EMBL" id="KAF2791893.1"/>
    </source>
</evidence>
<sequence>MRFTLILPTLLALAAAMPAASPNPKDLVSRQEVGPPYYSCVNRPQYTCNGSKRQILVCNGSYYVLSANCGAGGCVENSSGVHCV</sequence>
<evidence type="ECO:0008006" key="4">
    <source>
        <dbReference type="Google" id="ProtNLM"/>
    </source>
</evidence>
<dbReference type="AlphaFoldDB" id="A0A6A6X700"/>
<proteinExistence type="predicted"/>
<keyword evidence="1" id="KW-0732">Signal</keyword>
<name>A0A6A6X700_9PLEO</name>
<feature type="chain" id="PRO_5025416280" description="Carbohydrate-binding module family 19 domain-containing protein" evidence="1">
    <location>
        <begin position="17"/>
        <end position="84"/>
    </location>
</feature>